<reference evidence="2" key="2">
    <citation type="submission" date="2022-10" db="EMBL/GenBank/DDBJ databases">
        <authorList>
            <consortium name="ENA_rothamsted_submissions"/>
            <consortium name="culmorum"/>
            <person name="King R."/>
        </authorList>
    </citation>
    <scope>NUCLEOTIDE SEQUENCE</scope>
</reference>
<name>A0A9N9X4A6_PHACE</name>
<keyword evidence="3" id="KW-1185">Reference proteome</keyword>
<organism evidence="2 3">
    <name type="scientific">Phaedon cochleariae</name>
    <name type="common">Mustard beetle</name>
    <dbReference type="NCBI Taxonomy" id="80249"/>
    <lineage>
        <taxon>Eukaryota</taxon>
        <taxon>Metazoa</taxon>
        <taxon>Ecdysozoa</taxon>
        <taxon>Arthropoda</taxon>
        <taxon>Hexapoda</taxon>
        <taxon>Insecta</taxon>
        <taxon>Pterygota</taxon>
        <taxon>Neoptera</taxon>
        <taxon>Endopterygota</taxon>
        <taxon>Coleoptera</taxon>
        <taxon>Polyphaga</taxon>
        <taxon>Cucujiformia</taxon>
        <taxon>Chrysomeloidea</taxon>
        <taxon>Chrysomelidae</taxon>
        <taxon>Chrysomelinae</taxon>
        <taxon>Chrysomelini</taxon>
        <taxon>Phaedon</taxon>
    </lineage>
</organism>
<gene>
    <name evidence="2" type="ORF">PHAECO_LOCUS9024</name>
</gene>
<dbReference type="Proteomes" id="UP001153737">
    <property type="component" value="Chromosome 5"/>
</dbReference>
<evidence type="ECO:0000313" key="2">
    <source>
        <dbReference type="EMBL" id="CAG9822375.1"/>
    </source>
</evidence>
<dbReference type="AlphaFoldDB" id="A0A9N9X4A6"/>
<proteinExistence type="predicted"/>
<evidence type="ECO:0000256" key="1">
    <source>
        <dbReference type="SAM" id="MobiDB-lite"/>
    </source>
</evidence>
<dbReference type="EMBL" id="OU896711">
    <property type="protein sequence ID" value="CAG9822375.1"/>
    <property type="molecule type" value="Genomic_DNA"/>
</dbReference>
<dbReference type="Pfam" id="PF05620">
    <property type="entry name" value="TMEM208_SND2"/>
    <property type="match status" value="1"/>
</dbReference>
<reference evidence="2" key="1">
    <citation type="submission" date="2022-01" db="EMBL/GenBank/DDBJ databases">
        <authorList>
            <person name="King R."/>
        </authorList>
    </citation>
    <scope>NUCLEOTIDE SEQUENCE</scope>
</reference>
<evidence type="ECO:0000313" key="3">
    <source>
        <dbReference type="Proteomes" id="UP001153737"/>
    </source>
</evidence>
<dbReference type="InterPro" id="IPR008506">
    <property type="entry name" value="SND2/TMEM208"/>
</dbReference>
<protein>
    <submittedName>
        <fullName evidence="2">Uncharacterized protein</fullName>
    </submittedName>
</protein>
<accession>A0A9N9X4A6</accession>
<sequence>MAPPQKGKQGTKGSKQIVEENVSTLNFYRNMAIGANASSLIILVFYQSTISFAHQRHNNPDGGMPGPLRRHIQLLLAAVAAGARQRGLDSLAQPAAALLLPVGRRKCRAAGQREEAEEDGEEDEEDAEELLEPSIDPSRNPVNDRHVIEGDQSPRLIAPALRRRHLIRHQGQPSQAVAETGRSGEIRAGDHVRRDGIFEEVQCGLRNSGFWWAEARTQMYGIHGISSARLRLFRECH</sequence>
<feature type="region of interest" description="Disordered" evidence="1">
    <location>
        <begin position="110"/>
        <end position="146"/>
    </location>
</feature>
<dbReference type="OrthoDB" id="10012212at2759"/>
<feature type="compositionally biased region" description="Acidic residues" evidence="1">
    <location>
        <begin position="115"/>
        <end position="131"/>
    </location>
</feature>